<organism evidence="2 3">
    <name type="scientific">Microbulbifer halophilus</name>
    <dbReference type="NCBI Taxonomy" id="453963"/>
    <lineage>
        <taxon>Bacteria</taxon>
        <taxon>Pseudomonadati</taxon>
        <taxon>Pseudomonadota</taxon>
        <taxon>Gammaproteobacteria</taxon>
        <taxon>Cellvibrionales</taxon>
        <taxon>Microbulbiferaceae</taxon>
        <taxon>Microbulbifer</taxon>
    </lineage>
</organism>
<evidence type="ECO:0000313" key="3">
    <source>
        <dbReference type="Proteomes" id="UP001597425"/>
    </source>
</evidence>
<protein>
    <recommendedName>
        <fullName evidence="1">HTH cro/C1-type domain-containing protein</fullName>
    </recommendedName>
</protein>
<dbReference type="SUPFAM" id="SSF47413">
    <property type="entry name" value="lambda repressor-like DNA-binding domains"/>
    <property type="match status" value="1"/>
</dbReference>
<reference evidence="3" key="1">
    <citation type="journal article" date="2019" name="Int. J. Syst. Evol. Microbiol.">
        <title>The Global Catalogue of Microorganisms (GCM) 10K type strain sequencing project: providing services to taxonomists for standard genome sequencing and annotation.</title>
        <authorList>
            <consortium name="The Broad Institute Genomics Platform"/>
            <consortium name="The Broad Institute Genome Sequencing Center for Infectious Disease"/>
            <person name="Wu L."/>
            <person name="Ma J."/>
        </authorList>
    </citation>
    <scope>NUCLEOTIDE SEQUENCE [LARGE SCALE GENOMIC DNA]</scope>
    <source>
        <strain evidence="3">KCTC 12848</strain>
    </source>
</reference>
<dbReference type="Proteomes" id="UP001597425">
    <property type="component" value="Unassembled WGS sequence"/>
</dbReference>
<dbReference type="EMBL" id="JBHUJD010000001">
    <property type="protein sequence ID" value="MFD2309012.1"/>
    <property type="molecule type" value="Genomic_DNA"/>
</dbReference>
<dbReference type="InterPro" id="IPR001387">
    <property type="entry name" value="Cro/C1-type_HTH"/>
</dbReference>
<sequence length="94" mass="10490">MGGAADGDVAHGESGMHAPPLEKLIQLADIFDVSLDYLVMGQPMEESPIRNEVLFKRFKLLETFDDQDKDTVIRVIDAIIAQRQVEHAMRPLGQ</sequence>
<accession>A0ABW5E6T6</accession>
<dbReference type="Gene3D" id="1.10.260.40">
    <property type="entry name" value="lambda repressor-like DNA-binding domains"/>
    <property type="match status" value="1"/>
</dbReference>
<keyword evidence="3" id="KW-1185">Reference proteome</keyword>
<dbReference type="CDD" id="cd00093">
    <property type="entry name" value="HTH_XRE"/>
    <property type="match status" value="1"/>
</dbReference>
<comment type="caution">
    <text evidence="2">The sequence shown here is derived from an EMBL/GenBank/DDBJ whole genome shotgun (WGS) entry which is preliminary data.</text>
</comment>
<evidence type="ECO:0000259" key="1">
    <source>
        <dbReference type="PROSITE" id="PS50943"/>
    </source>
</evidence>
<dbReference type="PROSITE" id="PS50943">
    <property type="entry name" value="HTH_CROC1"/>
    <property type="match status" value="1"/>
</dbReference>
<dbReference type="InterPro" id="IPR010982">
    <property type="entry name" value="Lambda_DNA-bd_dom_sf"/>
</dbReference>
<dbReference type="RefSeq" id="WP_377535379.1">
    <property type="nucleotide sequence ID" value="NZ_JBHSIG010000001.1"/>
</dbReference>
<evidence type="ECO:0000313" key="2">
    <source>
        <dbReference type="EMBL" id="MFD2309012.1"/>
    </source>
</evidence>
<name>A0ABW5E6T6_9GAMM</name>
<gene>
    <name evidence="2" type="ORF">ACFSKX_01165</name>
</gene>
<feature type="domain" description="HTH cro/C1-type" evidence="1">
    <location>
        <begin position="13"/>
        <end position="38"/>
    </location>
</feature>
<proteinExistence type="predicted"/>